<evidence type="ECO:0000256" key="6">
    <source>
        <dbReference type="ARBA" id="ARBA00023242"/>
    </source>
</evidence>
<dbReference type="GO" id="GO:0042795">
    <property type="term" value="P:snRNA transcription by RNA polymerase II"/>
    <property type="evidence" value="ECO:0007669"/>
    <property type="project" value="TreeGrafter"/>
</dbReference>
<dbReference type="OMA" id="QWINEVG"/>
<evidence type="ECO:0000256" key="7">
    <source>
        <dbReference type="SAM" id="MobiDB-lite"/>
    </source>
</evidence>
<dbReference type="GO" id="GO:0042796">
    <property type="term" value="P:snRNA transcription by RNA polymerase III"/>
    <property type="evidence" value="ECO:0007669"/>
    <property type="project" value="TreeGrafter"/>
</dbReference>
<dbReference type="InterPro" id="IPR001005">
    <property type="entry name" value="SANT/Myb"/>
</dbReference>
<dbReference type="FunFam" id="1.10.10.60:FF:000016">
    <property type="entry name" value="Transcriptional activator Myb isoform A"/>
    <property type="match status" value="1"/>
</dbReference>
<dbReference type="GO" id="GO:0019185">
    <property type="term" value="C:snRNA-activating protein complex"/>
    <property type="evidence" value="ECO:0007669"/>
    <property type="project" value="TreeGrafter"/>
</dbReference>
<feature type="domain" description="HTH myb-type" evidence="9">
    <location>
        <begin position="163"/>
        <end position="213"/>
    </location>
</feature>
<dbReference type="GO" id="GO:0000978">
    <property type="term" value="F:RNA polymerase II cis-regulatory region sequence-specific DNA binding"/>
    <property type="evidence" value="ECO:0007669"/>
    <property type="project" value="TreeGrafter"/>
</dbReference>
<feature type="compositionally biased region" description="Basic and acidic residues" evidence="7">
    <location>
        <begin position="275"/>
        <end position="288"/>
    </location>
</feature>
<feature type="domain" description="Myb-like" evidence="8">
    <location>
        <begin position="55"/>
        <end position="106"/>
    </location>
</feature>
<protein>
    <submittedName>
        <fullName evidence="10">Homeodomain protein</fullName>
    </submittedName>
</protein>
<sequence length="375" mass="44156">MEKNDPLISNIDNNSIQHDSQNKDPNETIISNSQNSIKNANNYKNMQFSKLEEYEEGKKVKKWVNEEDKNLKQLVEQFGEKNWRQISQCMKNRTPIQCLHRWTKILKPGLVKGPWSPEEDQKLIQWINEVGAQKWSQCSDQIPGRSGKQCRERWFNNLNPDVKKGNWTQAEDDYIFQGYLLYGSSWSKIAKELVGRTENSVKNRFYSTVRKLLSDSQFKQLKQQSKNDQKDKDIFKDILKKHIKQNIDQSESQTSSQELGQSQEQQQSTYQNNDNKNDENQSSKQKDIEQVKIENQEIYNDLNVDNINCPNGSEQNPQSFLTKRKYSKVNKNLILVQINNKHLNSARKIKLTMDPKIFYIGYLKKKMLKQKKRLV</sequence>
<feature type="domain" description="Myb-like" evidence="8">
    <location>
        <begin position="159"/>
        <end position="209"/>
    </location>
</feature>
<feature type="domain" description="HTH myb-type" evidence="9">
    <location>
        <begin position="107"/>
        <end position="162"/>
    </location>
</feature>
<organism evidence="10 11">
    <name type="scientific">Pseudocohnilembus persalinus</name>
    <name type="common">Ciliate</name>
    <dbReference type="NCBI Taxonomy" id="266149"/>
    <lineage>
        <taxon>Eukaryota</taxon>
        <taxon>Sar</taxon>
        <taxon>Alveolata</taxon>
        <taxon>Ciliophora</taxon>
        <taxon>Intramacronucleata</taxon>
        <taxon>Oligohymenophorea</taxon>
        <taxon>Scuticociliatia</taxon>
        <taxon>Philasterida</taxon>
        <taxon>Pseudocohnilembidae</taxon>
        <taxon>Pseudocohnilembus</taxon>
    </lineage>
</organism>
<comment type="caution">
    <text evidence="10">The sequence shown here is derived from an EMBL/GenBank/DDBJ whole genome shotgun (WGS) entry which is preliminary data.</text>
</comment>
<evidence type="ECO:0000256" key="4">
    <source>
        <dbReference type="ARBA" id="ARBA00023125"/>
    </source>
</evidence>
<dbReference type="OrthoDB" id="2143914at2759"/>
<comment type="subcellular location">
    <subcellularLocation>
        <location evidence="1">Nucleus</location>
    </subcellularLocation>
</comment>
<dbReference type="PROSITE" id="PS51294">
    <property type="entry name" value="HTH_MYB"/>
    <property type="match status" value="3"/>
</dbReference>
<evidence type="ECO:0000256" key="5">
    <source>
        <dbReference type="ARBA" id="ARBA00023163"/>
    </source>
</evidence>
<evidence type="ECO:0000256" key="2">
    <source>
        <dbReference type="ARBA" id="ARBA00022737"/>
    </source>
</evidence>
<dbReference type="InterPro" id="IPR017930">
    <property type="entry name" value="Myb_dom"/>
</dbReference>
<evidence type="ECO:0000313" key="10">
    <source>
        <dbReference type="EMBL" id="KRX03321.1"/>
    </source>
</evidence>
<evidence type="ECO:0000259" key="8">
    <source>
        <dbReference type="PROSITE" id="PS50090"/>
    </source>
</evidence>
<evidence type="ECO:0000256" key="3">
    <source>
        <dbReference type="ARBA" id="ARBA00023015"/>
    </source>
</evidence>
<feature type="compositionally biased region" description="Low complexity" evidence="7">
    <location>
        <begin position="249"/>
        <end position="268"/>
    </location>
</feature>
<dbReference type="Pfam" id="PF13921">
    <property type="entry name" value="Myb_DNA-bind_6"/>
    <property type="match status" value="1"/>
</dbReference>
<feature type="domain" description="Myb-like" evidence="8">
    <location>
        <begin position="107"/>
        <end position="158"/>
    </location>
</feature>
<keyword evidence="4 10" id="KW-0238">DNA-binding</keyword>
<feature type="compositionally biased region" description="Polar residues" evidence="7">
    <location>
        <begin position="10"/>
        <end position="19"/>
    </location>
</feature>
<dbReference type="InParanoid" id="A0A0V0QLT2"/>
<evidence type="ECO:0000256" key="1">
    <source>
        <dbReference type="ARBA" id="ARBA00004123"/>
    </source>
</evidence>
<evidence type="ECO:0000259" key="9">
    <source>
        <dbReference type="PROSITE" id="PS51294"/>
    </source>
</evidence>
<feature type="region of interest" description="Disordered" evidence="7">
    <location>
        <begin position="1"/>
        <end position="27"/>
    </location>
</feature>
<gene>
    <name evidence="10" type="ORF">PPERSA_05679</name>
</gene>
<evidence type="ECO:0000313" key="11">
    <source>
        <dbReference type="Proteomes" id="UP000054937"/>
    </source>
</evidence>
<dbReference type="GO" id="GO:0001006">
    <property type="term" value="F:RNA polymerase III type 3 promoter sequence-specific DNA binding"/>
    <property type="evidence" value="ECO:0007669"/>
    <property type="project" value="TreeGrafter"/>
</dbReference>
<dbReference type="CDD" id="cd00167">
    <property type="entry name" value="SANT"/>
    <property type="match status" value="3"/>
</dbReference>
<dbReference type="PROSITE" id="PS50090">
    <property type="entry name" value="MYB_LIKE"/>
    <property type="match status" value="3"/>
</dbReference>
<dbReference type="InterPro" id="IPR009057">
    <property type="entry name" value="Homeodomain-like_sf"/>
</dbReference>
<dbReference type="EMBL" id="LDAU01000135">
    <property type="protein sequence ID" value="KRX03321.1"/>
    <property type="molecule type" value="Genomic_DNA"/>
</dbReference>
<dbReference type="InterPro" id="IPR051575">
    <property type="entry name" value="Myb-like_DNA-bd"/>
</dbReference>
<dbReference type="GO" id="GO:0005634">
    <property type="term" value="C:nucleus"/>
    <property type="evidence" value="ECO:0007669"/>
    <property type="project" value="UniProtKB-SubCell"/>
</dbReference>
<keyword evidence="11" id="KW-1185">Reference proteome</keyword>
<accession>A0A0V0QLT2</accession>
<dbReference type="SMART" id="SM00717">
    <property type="entry name" value="SANT"/>
    <property type="match status" value="3"/>
</dbReference>
<keyword evidence="3" id="KW-0805">Transcription regulation</keyword>
<keyword evidence="5" id="KW-0804">Transcription</keyword>
<dbReference type="PANTHER" id="PTHR46621">
    <property type="entry name" value="SNRNA-ACTIVATING PROTEIN COMPLEX SUBUNIT 4"/>
    <property type="match status" value="1"/>
</dbReference>
<dbReference type="PANTHER" id="PTHR46621:SF1">
    <property type="entry name" value="SNRNA-ACTIVATING PROTEIN COMPLEX SUBUNIT 4"/>
    <property type="match status" value="1"/>
</dbReference>
<feature type="domain" description="HTH myb-type" evidence="9">
    <location>
        <begin position="55"/>
        <end position="106"/>
    </location>
</feature>
<keyword evidence="6" id="KW-0539">Nucleus</keyword>
<keyword evidence="10" id="KW-0371">Homeobox</keyword>
<feature type="region of interest" description="Disordered" evidence="7">
    <location>
        <begin position="246"/>
        <end position="288"/>
    </location>
</feature>
<keyword evidence="2" id="KW-0677">Repeat</keyword>
<reference evidence="10 11" key="1">
    <citation type="journal article" date="2015" name="Sci. Rep.">
        <title>Genome of the facultative scuticociliatosis pathogen Pseudocohnilembus persalinus provides insight into its virulence through horizontal gene transfer.</title>
        <authorList>
            <person name="Xiong J."/>
            <person name="Wang G."/>
            <person name="Cheng J."/>
            <person name="Tian M."/>
            <person name="Pan X."/>
            <person name="Warren A."/>
            <person name="Jiang C."/>
            <person name="Yuan D."/>
            <person name="Miao W."/>
        </authorList>
    </citation>
    <scope>NUCLEOTIDE SEQUENCE [LARGE SCALE GENOMIC DNA]</scope>
    <source>
        <strain evidence="10">36N120E</strain>
    </source>
</reference>
<dbReference type="SUPFAM" id="SSF46689">
    <property type="entry name" value="Homeodomain-like"/>
    <property type="match status" value="2"/>
</dbReference>
<dbReference type="FunFam" id="1.10.10.60:FF:000010">
    <property type="entry name" value="Transcriptional activator Myb isoform A"/>
    <property type="match status" value="1"/>
</dbReference>
<proteinExistence type="predicted"/>
<dbReference type="Gene3D" id="1.10.10.60">
    <property type="entry name" value="Homeodomain-like"/>
    <property type="match status" value="3"/>
</dbReference>
<dbReference type="AlphaFoldDB" id="A0A0V0QLT2"/>
<dbReference type="Proteomes" id="UP000054937">
    <property type="component" value="Unassembled WGS sequence"/>
</dbReference>
<dbReference type="Pfam" id="PF00249">
    <property type="entry name" value="Myb_DNA-binding"/>
    <property type="match status" value="1"/>
</dbReference>
<name>A0A0V0QLT2_PSEPJ</name>